<reference evidence="6 7" key="1">
    <citation type="submission" date="2023-09" db="EMBL/GenBank/DDBJ databases">
        <authorList>
            <person name="Rey-Velasco X."/>
        </authorList>
    </citation>
    <scope>NUCLEOTIDE SEQUENCE [LARGE SCALE GENOMIC DNA]</scope>
    <source>
        <strain evidence="6 7">W431</strain>
    </source>
</reference>
<keyword evidence="3" id="KW-0408">Iron</keyword>
<evidence type="ECO:0000256" key="3">
    <source>
        <dbReference type="ARBA" id="ARBA00023004"/>
    </source>
</evidence>
<dbReference type="PANTHER" id="PTHR42988">
    <property type="entry name" value="PHOSPHOHYDROLASE"/>
    <property type="match status" value="1"/>
</dbReference>
<gene>
    <name evidence="6" type="ORF">RM573_08450</name>
</gene>
<sequence>MLRFAQISDCHLYRDKTALHFGVNVYQNLCRVLEQIKRTPAIELIVFTGDLTQDHSISSYQNFTDAINETDFTLPVYFVAGNHDEPKLLQQYLSGTPFHSAKVINKNQWQIQLLASKSTTPSGEVSANELARLLNCVDSHKFQFIFMHHHPVDVGYFIDKHGLLNKNTFYQTLNKLEAVKAVACGHVHNALALKIDITERVIPLFTCPATSIQFDQNATRVENSGKPAGFRIFELADDGQVNSQVVFID</sequence>
<dbReference type="RefSeq" id="WP_311580362.1">
    <property type="nucleotide sequence ID" value="NZ_JAVRIF010000003.1"/>
</dbReference>
<proteinExistence type="inferred from homology"/>
<dbReference type="Proteomes" id="UP001266357">
    <property type="component" value="Unassembled WGS sequence"/>
</dbReference>
<dbReference type="InterPro" id="IPR004843">
    <property type="entry name" value="Calcineurin-like_PHP"/>
</dbReference>
<evidence type="ECO:0000256" key="2">
    <source>
        <dbReference type="ARBA" id="ARBA00022801"/>
    </source>
</evidence>
<evidence type="ECO:0000259" key="5">
    <source>
        <dbReference type="Pfam" id="PF00149"/>
    </source>
</evidence>
<dbReference type="InterPro" id="IPR029052">
    <property type="entry name" value="Metallo-depent_PP-like"/>
</dbReference>
<keyword evidence="7" id="KW-1185">Reference proteome</keyword>
<comment type="similarity">
    <text evidence="4">Belongs to the cyclic nucleotide phosphodiesterase class-III family.</text>
</comment>
<dbReference type="Gene3D" id="3.60.21.10">
    <property type="match status" value="1"/>
</dbReference>
<dbReference type="InterPro" id="IPR050884">
    <property type="entry name" value="CNP_phosphodiesterase-III"/>
</dbReference>
<protein>
    <submittedName>
        <fullName evidence="6">Metallophosphoesterase</fullName>
    </submittedName>
</protein>
<dbReference type="EMBL" id="JAVRIF010000003">
    <property type="protein sequence ID" value="MDT0603624.1"/>
    <property type="molecule type" value="Genomic_DNA"/>
</dbReference>
<dbReference type="Pfam" id="PF00149">
    <property type="entry name" value="Metallophos"/>
    <property type="match status" value="1"/>
</dbReference>
<accession>A0ABU3A0C6</accession>
<feature type="domain" description="Calcineurin-like phosphoesterase" evidence="5">
    <location>
        <begin position="2"/>
        <end position="189"/>
    </location>
</feature>
<dbReference type="PANTHER" id="PTHR42988:SF2">
    <property type="entry name" value="CYCLIC NUCLEOTIDE PHOSPHODIESTERASE CBUA0032-RELATED"/>
    <property type="match status" value="1"/>
</dbReference>
<keyword evidence="2" id="KW-0378">Hydrolase</keyword>
<evidence type="ECO:0000313" key="7">
    <source>
        <dbReference type="Proteomes" id="UP001266357"/>
    </source>
</evidence>
<dbReference type="SUPFAM" id="SSF56300">
    <property type="entry name" value="Metallo-dependent phosphatases"/>
    <property type="match status" value="1"/>
</dbReference>
<evidence type="ECO:0000256" key="1">
    <source>
        <dbReference type="ARBA" id="ARBA00022723"/>
    </source>
</evidence>
<evidence type="ECO:0000256" key="4">
    <source>
        <dbReference type="ARBA" id="ARBA00025742"/>
    </source>
</evidence>
<organism evidence="6 7">
    <name type="scientific">Thalassotalea castellviae</name>
    <dbReference type="NCBI Taxonomy" id="3075612"/>
    <lineage>
        <taxon>Bacteria</taxon>
        <taxon>Pseudomonadati</taxon>
        <taxon>Pseudomonadota</taxon>
        <taxon>Gammaproteobacteria</taxon>
        <taxon>Alteromonadales</taxon>
        <taxon>Colwelliaceae</taxon>
        <taxon>Thalassotalea</taxon>
    </lineage>
</organism>
<name>A0ABU3A0C6_9GAMM</name>
<evidence type="ECO:0000313" key="6">
    <source>
        <dbReference type="EMBL" id="MDT0603624.1"/>
    </source>
</evidence>
<keyword evidence="1" id="KW-0479">Metal-binding</keyword>
<comment type="caution">
    <text evidence="6">The sequence shown here is derived from an EMBL/GenBank/DDBJ whole genome shotgun (WGS) entry which is preliminary data.</text>
</comment>